<protein>
    <submittedName>
        <fullName evidence="2">Uncharacterized protein</fullName>
    </submittedName>
</protein>
<dbReference type="SUPFAM" id="SSF57095">
    <property type="entry name" value="Scorpion toxin-like"/>
    <property type="match status" value="1"/>
</dbReference>
<feature type="chain" id="PRO_5001822892" evidence="1">
    <location>
        <begin position="30"/>
        <end position="54"/>
    </location>
</feature>
<proteinExistence type="predicted"/>
<dbReference type="InterPro" id="IPR036574">
    <property type="entry name" value="Scorpion_toxin-like_sf"/>
</dbReference>
<keyword evidence="3" id="KW-1185">Reference proteome</keyword>
<dbReference type="AlphaFoldDB" id="A0A087H4X9"/>
<dbReference type="EMBL" id="CM002872">
    <property type="protein sequence ID" value="KFK37181.1"/>
    <property type="molecule type" value="Genomic_DNA"/>
</dbReference>
<gene>
    <name evidence="2" type="ordered locus">AALP_Aa4g224600</name>
</gene>
<accession>A0A087H4X9</accession>
<feature type="signal peptide" evidence="1">
    <location>
        <begin position="1"/>
        <end position="29"/>
    </location>
</feature>
<sequence length="54" mass="5832">MAKAIKSASIFVALFIFFLVISEIPEIAAQDSECLKEYGGDVGFGFCAPKIFPT</sequence>
<name>A0A087H4X9_ARAAL</name>
<evidence type="ECO:0000256" key="1">
    <source>
        <dbReference type="SAM" id="SignalP"/>
    </source>
</evidence>
<keyword evidence="1" id="KW-0732">Signal</keyword>
<evidence type="ECO:0000313" key="3">
    <source>
        <dbReference type="Proteomes" id="UP000029120"/>
    </source>
</evidence>
<dbReference type="Gene3D" id="3.30.30.10">
    <property type="entry name" value="Knottin, scorpion toxin-like"/>
    <property type="match status" value="1"/>
</dbReference>
<reference evidence="3" key="1">
    <citation type="journal article" date="2015" name="Nat. Plants">
        <title>Genome expansion of Arabis alpina linked with retrotransposition and reduced symmetric DNA methylation.</title>
        <authorList>
            <person name="Willing E.M."/>
            <person name="Rawat V."/>
            <person name="Mandakova T."/>
            <person name="Maumus F."/>
            <person name="James G.V."/>
            <person name="Nordstroem K.J."/>
            <person name="Becker C."/>
            <person name="Warthmann N."/>
            <person name="Chica C."/>
            <person name="Szarzynska B."/>
            <person name="Zytnicki M."/>
            <person name="Albani M.C."/>
            <person name="Kiefer C."/>
            <person name="Bergonzi S."/>
            <person name="Castaings L."/>
            <person name="Mateos J.L."/>
            <person name="Berns M.C."/>
            <person name="Bujdoso N."/>
            <person name="Piofczyk T."/>
            <person name="de Lorenzo L."/>
            <person name="Barrero-Sicilia C."/>
            <person name="Mateos I."/>
            <person name="Piednoel M."/>
            <person name="Hagmann J."/>
            <person name="Chen-Min-Tao R."/>
            <person name="Iglesias-Fernandez R."/>
            <person name="Schuster S.C."/>
            <person name="Alonso-Blanco C."/>
            <person name="Roudier F."/>
            <person name="Carbonero P."/>
            <person name="Paz-Ares J."/>
            <person name="Davis S.J."/>
            <person name="Pecinka A."/>
            <person name="Quesneville H."/>
            <person name="Colot V."/>
            <person name="Lysak M.A."/>
            <person name="Weigel D."/>
            <person name="Coupland G."/>
            <person name="Schneeberger K."/>
        </authorList>
    </citation>
    <scope>NUCLEOTIDE SEQUENCE [LARGE SCALE GENOMIC DNA]</scope>
    <source>
        <strain evidence="3">cv. Pajares</strain>
    </source>
</reference>
<dbReference type="Proteomes" id="UP000029120">
    <property type="component" value="Chromosome 4"/>
</dbReference>
<dbReference type="Gramene" id="KFK37181">
    <property type="protein sequence ID" value="KFK37181"/>
    <property type="gene ID" value="AALP_AA4G224600"/>
</dbReference>
<feature type="non-terminal residue" evidence="2">
    <location>
        <position position="54"/>
    </location>
</feature>
<evidence type="ECO:0000313" key="2">
    <source>
        <dbReference type="EMBL" id="KFK37181.1"/>
    </source>
</evidence>
<organism evidence="2 3">
    <name type="scientific">Arabis alpina</name>
    <name type="common">Alpine rock-cress</name>
    <dbReference type="NCBI Taxonomy" id="50452"/>
    <lineage>
        <taxon>Eukaryota</taxon>
        <taxon>Viridiplantae</taxon>
        <taxon>Streptophyta</taxon>
        <taxon>Embryophyta</taxon>
        <taxon>Tracheophyta</taxon>
        <taxon>Spermatophyta</taxon>
        <taxon>Magnoliopsida</taxon>
        <taxon>eudicotyledons</taxon>
        <taxon>Gunneridae</taxon>
        <taxon>Pentapetalae</taxon>
        <taxon>rosids</taxon>
        <taxon>malvids</taxon>
        <taxon>Brassicales</taxon>
        <taxon>Brassicaceae</taxon>
        <taxon>Arabideae</taxon>
        <taxon>Arabis</taxon>
    </lineage>
</organism>